<dbReference type="Pfam" id="PF00082">
    <property type="entry name" value="Peptidase_S8"/>
    <property type="match status" value="1"/>
</dbReference>
<dbReference type="GO" id="GO:0004252">
    <property type="term" value="F:serine-type endopeptidase activity"/>
    <property type="evidence" value="ECO:0007669"/>
    <property type="project" value="InterPro"/>
</dbReference>
<dbReference type="GO" id="GO:0006508">
    <property type="term" value="P:proteolysis"/>
    <property type="evidence" value="ECO:0007669"/>
    <property type="project" value="InterPro"/>
</dbReference>
<accession>A0AAE6JCD8</accession>
<keyword evidence="5" id="KW-1185">Reference proteome</keyword>
<evidence type="ECO:0000313" key="5">
    <source>
        <dbReference type="Proteomes" id="UP000663940"/>
    </source>
</evidence>
<protein>
    <submittedName>
        <fullName evidence="2">S8 family peptidase</fullName>
    </submittedName>
</protein>
<organism evidence="2 4">
    <name type="scientific">Mucilaginibacter rubeus</name>
    <dbReference type="NCBI Taxonomy" id="2027860"/>
    <lineage>
        <taxon>Bacteria</taxon>
        <taxon>Pseudomonadati</taxon>
        <taxon>Bacteroidota</taxon>
        <taxon>Sphingobacteriia</taxon>
        <taxon>Sphingobacteriales</taxon>
        <taxon>Sphingobacteriaceae</taxon>
        <taxon>Mucilaginibacter</taxon>
    </lineage>
</organism>
<evidence type="ECO:0000313" key="3">
    <source>
        <dbReference type="EMBL" id="QTE48963.1"/>
    </source>
</evidence>
<dbReference type="Gene3D" id="3.40.50.200">
    <property type="entry name" value="Peptidase S8/S53 domain"/>
    <property type="match status" value="1"/>
</dbReference>
<dbReference type="InterPro" id="IPR036852">
    <property type="entry name" value="Peptidase_S8/S53_dom_sf"/>
</dbReference>
<sequence>MGKNLPIKLFKKRDNDKALNNLPAGFDNQGAKFRLEGDELTERVNYFKGYFGQLKSKVAQKAASDNYLPTVIRLKVNEDALAKTHRSSIGKIFNKGKKVNIIGMVGDDELLVKIDGPEDIVDIEKKIQDVDKNIVGISAIEAAEDFAPTIDLEESEENDLKIKLINYGDYKLNEIAERSFENLCEKLNIEYQKLQYSKDLILYRVRSVKPQSLINFNESESIFSISKVPIISLTKSGLIEEDIIEVKLPEEGIDYFKVGVFDEGISDIDHLKPWKEGTFVAFGSDEFDKSHGTFVAGIINYGDILENKDWTGTKPFKITEAVIFPNGNFGYIDEPMMVEFMREAVKKHPDVKVWNFSIGNETAIEDNKYSDFAKYLDDLQSEYNILIVKAAGNCSNFLKAAPRGRITEASESVKTLVVGSITHDKREHDLSPLNHPSPFSMVGPGCSDVIKPDLVHYGGNVGFLNGKLDINGVRSFAENGKVCKAVGTSYSAPRVTALAAELAGSIKDEFNPDFIKALLIHSAKHPEEFDENFFDRINQIGFGLPSRVNDILFNDLDEVTLILMDSVDKGSNIKIMDFPFPKCLVEDGHFYGQVKITLVTSPEINSYHGAEYIQSDVDASFGTYNKKIEVIDSKIKRNPIDMDDAQNLLVSSRYSSRKQKAASPTFKTERFLHSYSVGHTELFLPVKKWCIDLEELQESHKRTCLDMDRLWFLQLKASYRNNYELRVKDSRDISQEFVAIITIRDTRKKGKVYNEVTQLLNQYNFLHENVKVDERIVVR</sequence>
<dbReference type="Proteomes" id="UP000250557">
    <property type="component" value="Chromosome"/>
</dbReference>
<dbReference type="EMBL" id="CP071880">
    <property type="protein sequence ID" value="QTE48963.1"/>
    <property type="molecule type" value="Genomic_DNA"/>
</dbReference>
<dbReference type="SUPFAM" id="SSF52743">
    <property type="entry name" value="Subtilisin-like"/>
    <property type="match status" value="1"/>
</dbReference>
<reference evidence="2 4" key="1">
    <citation type="submission" date="2019-08" db="EMBL/GenBank/DDBJ databases">
        <title>Comparative genome analysis confer to the adaptation heavy metal polluted environment.</title>
        <authorList>
            <person name="Li Y."/>
        </authorList>
    </citation>
    <scope>NUCLEOTIDE SEQUENCE [LARGE SCALE GENOMIC DNA]</scope>
    <source>
        <strain evidence="2 4">P2</strain>
    </source>
</reference>
<dbReference type="AlphaFoldDB" id="A0AAE6JCD8"/>
<name>A0AAE6JCD8_9SPHI</name>
<reference evidence="3 5" key="2">
    <citation type="submission" date="2021-03" db="EMBL/GenBank/DDBJ databases">
        <title>Mucilaginibacter strains isolated from gold and copper mining confer multi heavy-metal resistance.</title>
        <authorList>
            <person name="Li Y."/>
        </authorList>
    </citation>
    <scope>NUCLEOTIDE SEQUENCE [LARGE SCALE GENOMIC DNA]</scope>
    <source>
        <strain evidence="3 5">P2-4</strain>
    </source>
</reference>
<dbReference type="EMBL" id="CP043451">
    <property type="protein sequence ID" value="QEM02297.1"/>
    <property type="molecule type" value="Genomic_DNA"/>
</dbReference>
<evidence type="ECO:0000259" key="1">
    <source>
        <dbReference type="Pfam" id="PF00082"/>
    </source>
</evidence>
<dbReference type="InterPro" id="IPR000209">
    <property type="entry name" value="Peptidase_S8/S53_dom"/>
</dbReference>
<proteinExistence type="predicted"/>
<evidence type="ECO:0000313" key="2">
    <source>
        <dbReference type="EMBL" id="QEM02297.1"/>
    </source>
</evidence>
<gene>
    <name evidence="2" type="ORF">DIU31_001720</name>
    <name evidence="3" type="ORF">J3L21_26030</name>
</gene>
<dbReference type="Proteomes" id="UP000663940">
    <property type="component" value="Chromosome"/>
</dbReference>
<dbReference type="RefSeq" id="WP_112652848.1">
    <property type="nucleotide sequence ID" value="NZ_CP043451.1"/>
</dbReference>
<feature type="domain" description="Peptidase S8/S53" evidence="1">
    <location>
        <begin position="285"/>
        <end position="525"/>
    </location>
</feature>
<evidence type="ECO:0000313" key="4">
    <source>
        <dbReference type="Proteomes" id="UP000250557"/>
    </source>
</evidence>
<dbReference type="CDD" id="cd04847">
    <property type="entry name" value="Peptidases_S8_Subtilisin_like_2"/>
    <property type="match status" value="1"/>
</dbReference>
<dbReference type="InterPro" id="IPR034074">
    <property type="entry name" value="Y4bN_pept_dom"/>
</dbReference>